<evidence type="ECO:0000256" key="1">
    <source>
        <dbReference type="SAM" id="Phobius"/>
    </source>
</evidence>
<dbReference type="AlphaFoldDB" id="A0A4Y4DSX4"/>
<keyword evidence="1" id="KW-0472">Membrane</keyword>
<keyword evidence="3" id="KW-1185">Reference proteome</keyword>
<reference evidence="2 3" key="1">
    <citation type="submission" date="2019-06" db="EMBL/GenBank/DDBJ databases">
        <title>Whole genome shotgun sequence of Glutamicibacter uratoxydans NBRC 15515.</title>
        <authorList>
            <person name="Hosoyama A."/>
            <person name="Uohara A."/>
            <person name="Ohji S."/>
            <person name="Ichikawa N."/>
        </authorList>
    </citation>
    <scope>NUCLEOTIDE SEQUENCE [LARGE SCALE GENOMIC DNA]</scope>
    <source>
        <strain evidence="2 3">NBRC 15515</strain>
    </source>
</reference>
<protein>
    <submittedName>
        <fullName evidence="2">Uncharacterized protein</fullName>
    </submittedName>
</protein>
<feature type="transmembrane region" description="Helical" evidence="1">
    <location>
        <begin position="30"/>
        <end position="48"/>
    </location>
</feature>
<dbReference type="EMBL" id="BJNY01000026">
    <property type="protein sequence ID" value="GED07763.1"/>
    <property type="molecule type" value="Genomic_DNA"/>
</dbReference>
<dbReference type="InterPro" id="IPR036259">
    <property type="entry name" value="MFS_trans_sf"/>
</dbReference>
<dbReference type="SUPFAM" id="SSF103473">
    <property type="entry name" value="MFS general substrate transporter"/>
    <property type="match status" value="1"/>
</dbReference>
<sequence>MSRNQIFAGLTGSVIAGLTIVVSLSPSFWVILLGSLLLITGFSVLSKLERSWGPTKSGSYHYVVPMVIGPALGGLLRGTQYAVWLGVPAGLLCGIAAYLLIIKSPPFAESDSDLEEDLLASSHTTSRF</sequence>
<proteinExistence type="predicted"/>
<name>A0A4Y4DSX4_GLUUR</name>
<organism evidence="2 3">
    <name type="scientific">Glutamicibacter uratoxydans</name>
    <name type="common">Arthrobacter uratoxydans</name>
    <dbReference type="NCBI Taxonomy" id="43667"/>
    <lineage>
        <taxon>Bacteria</taxon>
        <taxon>Bacillati</taxon>
        <taxon>Actinomycetota</taxon>
        <taxon>Actinomycetes</taxon>
        <taxon>Micrococcales</taxon>
        <taxon>Micrococcaceae</taxon>
        <taxon>Glutamicibacter</taxon>
    </lineage>
</organism>
<evidence type="ECO:0000313" key="3">
    <source>
        <dbReference type="Proteomes" id="UP000316612"/>
    </source>
</evidence>
<keyword evidence="1" id="KW-0812">Transmembrane</keyword>
<dbReference type="RefSeq" id="WP_141367195.1">
    <property type="nucleotide sequence ID" value="NZ_BAAAJL010000014.1"/>
</dbReference>
<gene>
    <name evidence="2" type="ORF">AUR04nite_32950</name>
</gene>
<feature type="transmembrane region" description="Helical" evidence="1">
    <location>
        <begin position="60"/>
        <end position="76"/>
    </location>
</feature>
<feature type="transmembrane region" description="Helical" evidence="1">
    <location>
        <begin position="82"/>
        <end position="102"/>
    </location>
</feature>
<dbReference type="OrthoDB" id="4955192at2"/>
<keyword evidence="1" id="KW-1133">Transmembrane helix</keyword>
<accession>A0A4Y4DSX4</accession>
<dbReference type="Proteomes" id="UP000316612">
    <property type="component" value="Unassembled WGS sequence"/>
</dbReference>
<evidence type="ECO:0000313" key="2">
    <source>
        <dbReference type="EMBL" id="GED07763.1"/>
    </source>
</evidence>
<comment type="caution">
    <text evidence="2">The sequence shown here is derived from an EMBL/GenBank/DDBJ whole genome shotgun (WGS) entry which is preliminary data.</text>
</comment>